<comment type="caution">
    <text evidence="1">The sequence shown here is derived from an EMBL/GenBank/DDBJ whole genome shotgun (WGS) entry which is preliminary data.</text>
</comment>
<proteinExistence type="predicted"/>
<reference evidence="1 2" key="1">
    <citation type="submission" date="2014-02" db="EMBL/GenBank/DDBJ databases">
        <title>Draft genome of Erwinia mallotivora strain BT-MARDI, a papaya dieback pathogen.</title>
        <authorList>
            <person name="Redzuan R."/>
            <person name="Abu Bakar N."/>
            <person name="Badrun R."/>
            <person name="Mohd Raih M.F."/>
            <person name="Rozano L."/>
            <person name="Mat Amin N."/>
        </authorList>
    </citation>
    <scope>NUCLEOTIDE SEQUENCE [LARGE SCALE GENOMIC DNA]</scope>
    <source>
        <strain evidence="1 2">BT-MARDI</strain>
    </source>
</reference>
<dbReference type="Gene3D" id="3.40.50.300">
    <property type="entry name" value="P-loop containing nucleotide triphosphate hydrolases"/>
    <property type="match status" value="1"/>
</dbReference>
<sequence length="180" mass="20375">MKKLIFLYGPPAVGKLTVGGLLAAQTAATLFHNHLTYDLAVALLPPDSGFDFTKQFACKIRLYTLSLLFAQRDNDVITTFCYEGSKDDEYIAAIKTICEKHRVTPCFVQLCSDEAQLLNRVKNSDRARFGKVNTQDALQKILSQYHYRDRIEAAFHLRLSTTDLTAEEVVRIINDWLDAL</sequence>
<keyword evidence="2" id="KW-1185">Reference proteome</keyword>
<evidence type="ECO:0000313" key="2">
    <source>
        <dbReference type="Proteomes" id="UP000019918"/>
    </source>
</evidence>
<organism evidence="1 2">
    <name type="scientific">Erwinia mallotivora</name>
    <dbReference type="NCBI Taxonomy" id="69222"/>
    <lineage>
        <taxon>Bacteria</taxon>
        <taxon>Pseudomonadati</taxon>
        <taxon>Pseudomonadota</taxon>
        <taxon>Gammaproteobacteria</taxon>
        <taxon>Enterobacterales</taxon>
        <taxon>Erwiniaceae</taxon>
        <taxon>Erwinia</taxon>
    </lineage>
</organism>
<dbReference type="RefSeq" id="WP_034936963.1">
    <property type="nucleotide sequence ID" value="NZ_JFHN01000045.1"/>
</dbReference>
<dbReference type="STRING" id="69222.BG55_10335"/>
<gene>
    <name evidence="1" type="ORF">BG55_10335</name>
</gene>
<evidence type="ECO:0000313" key="1">
    <source>
        <dbReference type="EMBL" id="EXU75561.1"/>
    </source>
</evidence>
<name>A0A014M147_9GAMM</name>
<dbReference type="EMBL" id="JFHN01000045">
    <property type="protein sequence ID" value="EXU75561.1"/>
    <property type="molecule type" value="Genomic_DNA"/>
</dbReference>
<dbReference type="InterPro" id="IPR027417">
    <property type="entry name" value="P-loop_NTPase"/>
</dbReference>
<dbReference type="PATRIC" id="fig|69222.5.peg.2133"/>
<dbReference type="SUPFAM" id="SSF52540">
    <property type="entry name" value="P-loop containing nucleoside triphosphate hydrolases"/>
    <property type="match status" value="1"/>
</dbReference>
<protein>
    <submittedName>
        <fullName evidence="1">ATPase AAA</fullName>
    </submittedName>
</protein>
<dbReference type="OrthoDB" id="5187352at2"/>
<accession>A0A014M147</accession>
<dbReference type="AlphaFoldDB" id="A0A014M147"/>
<dbReference type="Proteomes" id="UP000019918">
    <property type="component" value="Unassembled WGS sequence"/>
</dbReference>